<dbReference type="Pfam" id="PF18906">
    <property type="entry name" value="Phage_tube_2"/>
    <property type="match status" value="1"/>
</dbReference>
<comment type="caution">
    <text evidence="1">The sequence shown here is derived from an EMBL/GenBank/DDBJ whole genome shotgun (WGS) entry which is preliminary data.</text>
</comment>
<protein>
    <submittedName>
        <fullName evidence="1">Uncharacterized protein</fullName>
    </submittedName>
</protein>
<keyword evidence="2" id="KW-1185">Reference proteome</keyword>
<name>B9XDF3_PEDPL</name>
<reference evidence="1 2" key="1">
    <citation type="journal article" date="2011" name="J. Bacteriol.">
        <title>Genome sequence of 'Pedosphaera parvula' Ellin514, an aerobic Verrucomicrobial isolate from pasture soil.</title>
        <authorList>
            <person name="Kant R."/>
            <person name="van Passel M.W."/>
            <person name="Sangwan P."/>
            <person name="Palva A."/>
            <person name="Lucas S."/>
            <person name="Copeland A."/>
            <person name="Lapidus A."/>
            <person name="Glavina Del Rio T."/>
            <person name="Dalin E."/>
            <person name="Tice H."/>
            <person name="Bruce D."/>
            <person name="Goodwin L."/>
            <person name="Pitluck S."/>
            <person name="Chertkov O."/>
            <person name="Larimer F.W."/>
            <person name="Land M.L."/>
            <person name="Hauser L."/>
            <person name="Brettin T.S."/>
            <person name="Detter J.C."/>
            <person name="Han S."/>
            <person name="de Vos W.M."/>
            <person name="Janssen P.H."/>
            <person name="Smidt H."/>
        </authorList>
    </citation>
    <scope>NUCLEOTIDE SEQUENCE [LARGE SCALE GENOMIC DNA]</scope>
    <source>
        <strain evidence="1 2">Ellin514</strain>
    </source>
</reference>
<accession>B9XDF3</accession>
<dbReference type="Proteomes" id="UP000003688">
    <property type="component" value="Unassembled WGS sequence"/>
</dbReference>
<evidence type="ECO:0000313" key="1">
    <source>
        <dbReference type="EMBL" id="EEF62099.1"/>
    </source>
</evidence>
<dbReference type="InterPro" id="IPR044000">
    <property type="entry name" value="Phage_tube_2"/>
</dbReference>
<dbReference type="AlphaFoldDB" id="B9XDF3"/>
<dbReference type="OrthoDB" id="6147138at2"/>
<dbReference type="STRING" id="320771.Cflav_PD6374"/>
<evidence type="ECO:0000313" key="2">
    <source>
        <dbReference type="Proteomes" id="UP000003688"/>
    </source>
</evidence>
<dbReference type="EMBL" id="ABOX02000006">
    <property type="protein sequence ID" value="EEF62099.1"/>
    <property type="molecule type" value="Genomic_DNA"/>
</dbReference>
<gene>
    <name evidence="1" type="ORF">Cflav_PD6374</name>
</gene>
<sequence>MEITEIGLLAIRQEFTYGVDAAPGGSNVIPVVGDSLTYEVQSTATDRKAMDGTLDRVAGFNSMPQVTLKFSYELRGNGTIQNGYSTNPIEIDPLLQAANLSSAYIAESEYEAGDGNVGYTPAIYTDAGPGVTCCWWSGQKLHRLVGGKVDLKLTCEVGKMFILEFTVIGKYSSVVDAALPLGVSFNSIKPPLVNGSMFTLGGLFPILNKFEFELGNQIKMRKSLSSPDGVAGFVIAGRAPKGRLDPESTTITSQPYWAKWKSSTLIPIAVMSSTQPGNNFSLSFNAAELKSVNYTGRDELRIHQVEYNLVRNGGSLISLYFL</sequence>
<dbReference type="RefSeq" id="WP_007413851.1">
    <property type="nucleotide sequence ID" value="NZ_ABOX02000006.1"/>
</dbReference>
<organism evidence="1 2">
    <name type="scientific">Pedosphaera parvula (strain Ellin514)</name>
    <dbReference type="NCBI Taxonomy" id="320771"/>
    <lineage>
        <taxon>Bacteria</taxon>
        <taxon>Pseudomonadati</taxon>
        <taxon>Verrucomicrobiota</taxon>
        <taxon>Pedosphaerae</taxon>
        <taxon>Pedosphaerales</taxon>
        <taxon>Pedosphaeraceae</taxon>
        <taxon>Pedosphaera</taxon>
    </lineage>
</organism>
<proteinExistence type="predicted"/>